<dbReference type="AlphaFoldDB" id="A0A1T4SM90"/>
<dbReference type="STRING" id="64969.SAMN02745127_03188"/>
<dbReference type="RefSeq" id="WP_078746679.1">
    <property type="nucleotide sequence ID" value="NZ_FUXG01000038.1"/>
</dbReference>
<reference evidence="1 2" key="1">
    <citation type="submission" date="2017-01" db="EMBL/GenBank/DDBJ databases">
        <title>Genome Sequencing of a Marine Spirillum, Oceanospirillum multiglobuliferum ATCC 33336, from Japan.</title>
        <authorList>
            <person name="Carney J.G."/>
            <person name="Trachtenberg A.M."/>
            <person name="Rheaume B.A."/>
            <person name="Linnane J.D."/>
            <person name="Pitts N.L."/>
            <person name="Mykles D.L."/>
            <person name="Maclea K.S."/>
        </authorList>
    </citation>
    <scope>NUCLEOTIDE SEQUENCE [LARGE SCALE GENOMIC DNA]</scope>
    <source>
        <strain evidence="1 2">ATCC 33336</strain>
    </source>
</reference>
<sequence>MKLYLYLSFRHLDVLRNGRLHFSDVLERQDPFEINRPVIRKAPEETPISHEDFKAELRRQYAALPEHMQALVTEAYFCEQAAKKRPAIEKQMRQKQQPKTKKLPDPAKLESLALCRLFSSPINPLLWERYSDQYRGFVVELDAGHKYFIHNLFKEQPQLLRPVVYSDERPSERSPIQPFPSLFHRAQVWNQEQEYRLVRPKETADKQVLVNGKNFYFYAFPVSSVKQVIIGCNASDEDRKALTQLFSADTRYKKTPLANLWLDPDLYALHVKSVV</sequence>
<comment type="caution">
    <text evidence="1">The sequence shown here is derived from an EMBL/GenBank/DDBJ whole genome shotgun (WGS) entry which is preliminary data.</text>
</comment>
<dbReference type="EMBL" id="MTSM01000035">
    <property type="protein sequence ID" value="OPX54172.1"/>
    <property type="molecule type" value="Genomic_DNA"/>
</dbReference>
<dbReference type="OrthoDB" id="4119964at2"/>
<name>A0A1T4SM90_9GAMM</name>
<evidence type="ECO:0008006" key="3">
    <source>
        <dbReference type="Google" id="ProtNLM"/>
    </source>
</evidence>
<evidence type="ECO:0000313" key="2">
    <source>
        <dbReference type="Proteomes" id="UP000191418"/>
    </source>
</evidence>
<gene>
    <name evidence="1" type="ORF">BTE48_15545</name>
</gene>
<proteinExistence type="predicted"/>
<organism evidence="1 2">
    <name type="scientific">Oceanospirillum multiglobuliferum</name>
    <dbReference type="NCBI Taxonomy" id="64969"/>
    <lineage>
        <taxon>Bacteria</taxon>
        <taxon>Pseudomonadati</taxon>
        <taxon>Pseudomonadota</taxon>
        <taxon>Gammaproteobacteria</taxon>
        <taxon>Oceanospirillales</taxon>
        <taxon>Oceanospirillaceae</taxon>
        <taxon>Oceanospirillum</taxon>
    </lineage>
</organism>
<keyword evidence="2" id="KW-1185">Reference proteome</keyword>
<evidence type="ECO:0000313" key="1">
    <source>
        <dbReference type="EMBL" id="OPX54172.1"/>
    </source>
</evidence>
<protein>
    <recommendedName>
        <fullName evidence="3">DUF2971 domain-containing protein</fullName>
    </recommendedName>
</protein>
<dbReference type="Proteomes" id="UP000191418">
    <property type="component" value="Unassembled WGS sequence"/>
</dbReference>
<accession>A0A1T4SM90</accession>